<reference evidence="4" key="1">
    <citation type="submission" date="2021-09" db="EMBL/GenBank/DDBJ databases">
        <authorList>
            <person name="Wu T."/>
            <person name="Guo S.Z."/>
        </authorList>
    </citation>
    <scope>NUCLEOTIDE SEQUENCE</scope>
    <source>
        <strain evidence="4">RSS-23</strain>
    </source>
</reference>
<sequence length="534" mass="58270">MTAAFAYDALQYPALIFPQMHPSRLAAIGRLHGLASASPIQCRLLEVGCGDGLQLLSLALAYPQAQFVGVDMSQTAIARGEAMRQQLGLTNLQLHAADVCQWECGATPFDYIVAHGFFSWVPASVQDTLLALCQRMLTANGIAYISYNALPGCHLRRMMWDMLQQHTSSINEPLQKIALAREFLTWLQASVTTKTPYADVVRHEAQDLLEKTESAVFYHDDLAELNLPYSITDFAARAHTHGLGFLAEAEYHDSSGASLPDHTAASLAQLAAGDVIRREQYLDYLKGRRFRQTLLCRQEVAIVRPAQADAVLQMQATGHLYEDAAFADTDIGKAHPGLRRFCASGGAALTTPNTLVASALTAIGNAFPCALSVDTLLQQHLATTQGGGNLHEDQHENLQEIRGTLCKALLIAFEYGLLTLHIDAPAFANSPSEYPCLNPLSRVQLENGQDMLTSLRPSMVRLDSQLGLELVKLLNGKRDRIALLQALVERMQAFPVVGADGKESIQTSAWWQDHLAGQLESGLQLACKMALLDA</sequence>
<dbReference type="InterPro" id="IPR050723">
    <property type="entry name" value="CFA/CMAS"/>
</dbReference>
<dbReference type="InterPro" id="IPR048976">
    <property type="entry name" value="WHD_PKMT"/>
</dbReference>
<evidence type="ECO:0000259" key="3">
    <source>
        <dbReference type="Pfam" id="PF21782"/>
    </source>
</evidence>
<evidence type="ECO:0000313" key="5">
    <source>
        <dbReference type="Proteomes" id="UP001430290"/>
    </source>
</evidence>
<feature type="domain" description="Methyltransferase regulatory" evidence="1">
    <location>
        <begin position="216"/>
        <end position="297"/>
    </location>
</feature>
<dbReference type="EMBL" id="JAIQDJ010000002">
    <property type="protein sequence ID" value="MBZ4186091.1"/>
    <property type="molecule type" value="Genomic_DNA"/>
</dbReference>
<dbReference type="GO" id="GO:0032259">
    <property type="term" value="P:methylation"/>
    <property type="evidence" value="ECO:0007669"/>
    <property type="project" value="UniProtKB-KW"/>
</dbReference>
<dbReference type="Proteomes" id="UP001430290">
    <property type="component" value="Unassembled WGS sequence"/>
</dbReference>
<feature type="domain" description="Methyltransferase" evidence="2">
    <location>
        <begin position="42"/>
        <end position="149"/>
    </location>
</feature>
<keyword evidence="4" id="KW-0808">Transferase</keyword>
<dbReference type="Pfam" id="PF10119">
    <property type="entry name" value="MethyTransf_Reg"/>
    <property type="match status" value="1"/>
</dbReference>
<evidence type="ECO:0000259" key="2">
    <source>
        <dbReference type="Pfam" id="PF13847"/>
    </source>
</evidence>
<dbReference type="Pfam" id="PF21782">
    <property type="entry name" value="WHD_PKMT"/>
    <property type="match status" value="1"/>
</dbReference>
<dbReference type="Pfam" id="PF13847">
    <property type="entry name" value="Methyltransf_31"/>
    <property type="match status" value="1"/>
</dbReference>
<accession>A0ABS7TEA1</accession>
<dbReference type="InterPro" id="IPR018773">
    <property type="entry name" value="MeTrfase_reg_dom_prd"/>
</dbReference>
<dbReference type="Gene3D" id="3.40.50.150">
    <property type="entry name" value="Vaccinia Virus protein VP39"/>
    <property type="match status" value="1"/>
</dbReference>
<protein>
    <submittedName>
        <fullName evidence="4">Class I SAM-dependent methyltransferase</fullName>
    </submittedName>
</protein>
<keyword evidence="4" id="KW-0489">Methyltransferase</keyword>
<name>A0ABS7TEA1_9GAMM</name>
<dbReference type="PANTHER" id="PTHR43667">
    <property type="entry name" value="CYCLOPROPANE-FATTY-ACYL-PHOSPHOLIPID SYNTHASE"/>
    <property type="match status" value="1"/>
</dbReference>
<keyword evidence="5" id="KW-1185">Reference proteome</keyword>
<dbReference type="RefSeq" id="WP_223628273.1">
    <property type="nucleotide sequence ID" value="NZ_JAIQDJ010000002.1"/>
</dbReference>
<comment type="caution">
    <text evidence="4">The sequence shown here is derived from an EMBL/GenBank/DDBJ whole genome shotgun (WGS) entry which is preliminary data.</text>
</comment>
<dbReference type="CDD" id="cd02440">
    <property type="entry name" value="AdoMet_MTases"/>
    <property type="match status" value="1"/>
</dbReference>
<gene>
    <name evidence="4" type="ORF">K7B09_07070</name>
</gene>
<dbReference type="InterPro" id="IPR025714">
    <property type="entry name" value="Methyltranfer_dom"/>
</dbReference>
<organism evidence="4 5">
    <name type="scientific">Thermomonas beijingensis</name>
    <dbReference type="NCBI Taxonomy" id="2872701"/>
    <lineage>
        <taxon>Bacteria</taxon>
        <taxon>Pseudomonadati</taxon>
        <taxon>Pseudomonadota</taxon>
        <taxon>Gammaproteobacteria</taxon>
        <taxon>Lysobacterales</taxon>
        <taxon>Lysobacteraceae</taxon>
        <taxon>Thermomonas</taxon>
    </lineage>
</organism>
<evidence type="ECO:0000313" key="4">
    <source>
        <dbReference type="EMBL" id="MBZ4186091.1"/>
    </source>
</evidence>
<dbReference type="GO" id="GO:0008168">
    <property type="term" value="F:methyltransferase activity"/>
    <property type="evidence" value="ECO:0007669"/>
    <property type="project" value="UniProtKB-KW"/>
</dbReference>
<feature type="domain" description="PKMT C-terminal winged helix" evidence="3">
    <location>
        <begin position="433"/>
        <end position="531"/>
    </location>
</feature>
<dbReference type="SUPFAM" id="SSF53335">
    <property type="entry name" value="S-adenosyl-L-methionine-dependent methyltransferases"/>
    <property type="match status" value="1"/>
</dbReference>
<dbReference type="PANTHER" id="PTHR43667:SF2">
    <property type="entry name" value="FATTY ACID C-METHYL TRANSFERASE"/>
    <property type="match status" value="1"/>
</dbReference>
<evidence type="ECO:0000259" key="1">
    <source>
        <dbReference type="Pfam" id="PF10119"/>
    </source>
</evidence>
<proteinExistence type="predicted"/>
<dbReference type="InterPro" id="IPR029063">
    <property type="entry name" value="SAM-dependent_MTases_sf"/>
</dbReference>